<dbReference type="SMART" id="SM00823">
    <property type="entry name" value="PKS_PP"/>
    <property type="match status" value="1"/>
</dbReference>
<keyword evidence="4" id="KW-0808">Transferase</keyword>
<dbReference type="SMART" id="SM01294">
    <property type="entry name" value="PKS_PP_betabranch"/>
    <property type="match status" value="1"/>
</dbReference>
<evidence type="ECO:0000256" key="2">
    <source>
        <dbReference type="ARBA" id="ARBA00022553"/>
    </source>
</evidence>
<dbReference type="PROSITE" id="PS50075">
    <property type="entry name" value="CARRIER"/>
    <property type="match status" value="1"/>
</dbReference>
<evidence type="ECO:0000256" key="1">
    <source>
        <dbReference type="ARBA" id="ARBA00022450"/>
    </source>
</evidence>
<keyword evidence="2" id="KW-0597">Phosphoprotein</keyword>
<feature type="domain" description="Carrier" evidence="3">
    <location>
        <begin position="1"/>
        <end position="78"/>
    </location>
</feature>
<dbReference type="InterPro" id="IPR006162">
    <property type="entry name" value="Ppantetheine_attach_site"/>
</dbReference>
<name>A0A5S9R9H1_MYCVN</name>
<dbReference type="Proteomes" id="UP000430146">
    <property type="component" value="Unassembled WGS sequence"/>
</dbReference>
<dbReference type="AlphaFoldDB" id="A0A5S9R9H1"/>
<dbReference type="EMBL" id="CACSIP010000056">
    <property type="protein sequence ID" value="CAA0134721.1"/>
    <property type="molecule type" value="Genomic_DNA"/>
</dbReference>
<dbReference type="PROSITE" id="PS00012">
    <property type="entry name" value="PHOSPHOPANTETHEINE"/>
    <property type="match status" value="1"/>
</dbReference>
<dbReference type="SUPFAM" id="SSF47336">
    <property type="entry name" value="ACP-like"/>
    <property type="match status" value="1"/>
</dbReference>
<dbReference type="InterPro" id="IPR020806">
    <property type="entry name" value="PKS_PP-bd"/>
</dbReference>
<dbReference type="GO" id="GO:0031177">
    <property type="term" value="F:phosphopantetheine binding"/>
    <property type="evidence" value="ECO:0007669"/>
    <property type="project" value="InterPro"/>
</dbReference>
<evidence type="ECO:0000313" key="5">
    <source>
        <dbReference type="Proteomes" id="UP000430146"/>
    </source>
</evidence>
<dbReference type="Gene3D" id="1.10.1200.10">
    <property type="entry name" value="ACP-like"/>
    <property type="match status" value="1"/>
</dbReference>
<keyword evidence="4" id="KW-0012">Acyltransferase</keyword>
<dbReference type="InterPro" id="IPR009081">
    <property type="entry name" value="PP-bd_ACP"/>
</dbReference>
<accession>A0A5S9R9H1</accession>
<proteinExistence type="predicted"/>
<protein>
    <submittedName>
        <fullName evidence="4">Phthiocerol synthesis polyketide synthase type I PpsA</fullName>
        <ecNumber evidence="4">2.3.1.41</ecNumber>
    </submittedName>
</protein>
<sequence length="87" mass="9153">MVVGPGDTDVVEAVAHELGLPAGDVDARVPLVETGVDSIMTVALRRSLEKRTGLALPPTLLWEHPTAAAVTARIVELLTPQDVSQMS</sequence>
<dbReference type="GO" id="GO:0004315">
    <property type="term" value="F:3-oxoacyl-[acyl-carrier-protein] synthase activity"/>
    <property type="evidence" value="ECO:0007669"/>
    <property type="project" value="UniProtKB-EC"/>
</dbReference>
<dbReference type="EC" id="2.3.1.41" evidence="4"/>
<organism evidence="4 5">
    <name type="scientific">Mycolicibacterium vanbaalenii</name>
    <name type="common">Mycobacterium vanbaalenii</name>
    <dbReference type="NCBI Taxonomy" id="110539"/>
    <lineage>
        <taxon>Bacteria</taxon>
        <taxon>Bacillati</taxon>
        <taxon>Actinomycetota</taxon>
        <taxon>Actinomycetes</taxon>
        <taxon>Mycobacteriales</taxon>
        <taxon>Mycobacteriaceae</taxon>
        <taxon>Mycolicibacterium</taxon>
    </lineage>
</organism>
<gene>
    <name evidence="4" type="primary">ppsA_1</name>
    <name evidence="4" type="ORF">AELLOGFF_01824</name>
</gene>
<dbReference type="InterPro" id="IPR036736">
    <property type="entry name" value="ACP-like_sf"/>
</dbReference>
<evidence type="ECO:0000259" key="3">
    <source>
        <dbReference type="PROSITE" id="PS50075"/>
    </source>
</evidence>
<keyword evidence="1" id="KW-0596">Phosphopantetheine</keyword>
<evidence type="ECO:0000313" key="4">
    <source>
        <dbReference type="EMBL" id="CAA0134721.1"/>
    </source>
</evidence>
<reference evidence="4 5" key="1">
    <citation type="submission" date="2019-11" db="EMBL/GenBank/DDBJ databases">
        <authorList>
            <person name="Holert J."/>
        </authorList>
    </citation>
    <scope>NUCLEOTIDE SEQUENCE [LARGE SCALE GENOMIC DNA]</scope>
    <source>
        <strain evidence="4">BC8_1</strain>
    </source>
</reference>
<dbReference type="Pfam" id="PF00550">
    <property type="entry name" value="PP-binding"/>
    <property type="match status" value="1"/>
</dbReference>
<keyword evidence="5" id="KW-1185">Reference proteome</keyword>